<accession>A0AAV1I103</accession>
<keyword evidence="2" id="KW-1185">Reference proteome</keyword>
<evidence type="ECO:0000313" key="1">
    <source>
        <dbReference type="EMBL" id="CAK0775324.1"/>
    </source>
</evidence>
<proteinExistence type="predicted"/>
<dbReference type="AlphaFoldDB" id="A0AAV1I103"/>
<name>A0AAV1I103_9CHLO</name>
<dbReference type="Proteomes" id="UP001314263">
    <property type="component" value="Unassembled WGS sequence"/>
</dbReference>
<dbReference type="EMBL" id="CAUYUE010000005">
    <property type="protein sequence ID" value="CAK0775324.1"/>
    <property type="molecule type" value="Genomic_DNA"/>
</dbReference>
<protein>
    <submittedName>
        <fullName evidence="1">Uncharacterized protein</fullName>
    </submittedName>
</protein>
<organism evidence="1 2">
    <name type="scientific">Coccomyxa viridis</name>
    <dbReference type="NCBI Taxonomy" id="1274662"/>
    <lineage>
        <taxon>Eukaryota</taxon>
        <taxon>Viridiplantae</taxon>
        <taxon>Chlorophyta</taxon>
        <taxon>core chlorophytes</taxon>
        <taxon>Trebouxiophyceae</taxon>
        <taxon>Trebouxiophyceae incertae sedis</taxon>
        <taxon>Coccomyxaceae</taxon>
        <taxon>Coccomyxa</taxon>
    </lineage>
</organism>
<comment type="caution">
    <text evidence="1">The sequence shown here is derived from an EMBL/GenBank/DDBJ whole genome shotgun (WGS) entry which is preliminary data.</text>
</comment>
<evidence type="ECO:0000313" key="2">
    <source>
        <dbReference type="Proteomes" id="UP001314263"/>
    </source>
</evidence>
<sequence>MPMCKAYNCTEDAECGATPSCKTHCATHGGLLGFLDATVDHAAPSKKWWSWWVLSLARNPARERKFRV</sequence>
<gene>
    <name evidence="1" type="ORF">CVIRNUC_004256</name>
</gene>
<reference evidence="1 2" key="1">
    <citation type="submission" date="2023-10" db="EMBL/GenBank/DDBJ databases">
        <authorList>
            <person name="Maclean D."/>
            <person name="Macfadyen A."/>
        </authorList>
    </citation>
    <scope>NUCLEOTIDE SEQUENCE [LARGE SCALE GENOMIC DNA]</scope>
</reference>